<dbReference type="EMBL" id="MZGX01000017">
    <property type="protein sequence ID" value="OPX43450.1"/>
    <property type="molecule type" value="Genomic_DNA"/>
</dbReference>
<dbReference type="AlphaFoldDB" id="A0A1V4SHV1"/>
<name>A0A1V4SHV1_RUMHU</name>
<sequence length="178" mass="20282">MTRKEVLNILINLSGSLGPFQKMDCMDDYEKMHTDMYNIMDDDSFEILIDILLNPPEVGRIEPEDFEYELKEAITAIGRRNTQNCLEKVKDLLYVEQVRPVIIDVIGGLDCKEGILLLEPLLELENLTDYELVNLACAFGSIGGLKSFKILKKMKVKYADKSSVVLREIDIGLTTLKY</sequence>
<dbReference type="RefSeq" id="WP_080065055.1">
    <property type="nucleotide sequence ID" value="NZ_MZGX01000017.1"/>
</dbReference>
<dbReference type="STRING" id="48256.CLHUN_25970"/>
<proteinExistence type="predicted"/>
<evidence type="ECO:0000313" key="1">
    <source>
        <dbReference type="EMBL" id="OPX43450.1"/>
    </source>
</evidence>
<dbReference type="Proteomes" id="UP000191554">
    <property type="component" value="Unassembled WGS sequence"/>
</dbReference>
<reference evidence="1 2" key="1">
    <citation type="submission" date="2017-03" db="EMBL/GenBank/DDBJ databases">
        <title>Genome sequence of Clostridium hungatei DSM 14427.</title>
        <authorList>
            <person name="Poehlein A."/>
            <person name="Daniel R."/>
        </authorList>
    </citation>
    <scope>NUCLEOTIDE SEQUENCE [LARGE SCALE GENOMIC DNA]</scope>
    <source>
        <strain evidence="1 2">DSM 14427</strain>
    </source>
</reference>
<protein>
    <submittedName>
        <fullName evidence="1">Uncharacterized protein</fullName>
    </submittedName>
</protein>
<keyword evidence="2" id="KW-1185">Reference proteome</keyword>
<gene>
    <name evidence="1" type="ORF">CLHUN_25970</name>
</gene>
<accession>A0A1V4SHV1</accession>
<dbReference type="OrthoDB" id="3069344at2"/>
<evidence type="ECO:0000313" key="2">
    <source>
        <dbReference type="Proteomes" id="UP000191554"/>
    </source>
</evidence>
<comment type="caution">
    <text evidence="1">The sequence shown here is derived from an EMBL/GenBank/DDBJ whole genome shotgun (WGS) entry which is preliminary data.</text>
</comment>
<organism evidence="1 2">
    <name type="scientific">Ruminiclostridium hungatei</name>
    <name type="common">Clostridium hungatei</name>
    <dbReference type="NCBI Taxonomy" id="48256"/>
    <lineage>
        <taxon>Bacteria</taxon>
        <taxon>Bacillati</taxon>
        <taxon>Bacillota</taxon>
        <taxon>Clostridia</taxon>
        <taxon>Eubacteriales</taxon>
        <taxon>Oscillospiraceae</taxon>
        <taxon>Ruminiclostridium</taxon>
    </lineage>
</organism>